<dbReference type="AlphaFoldDB" id="A0A1H9EJS7"/>
<proteinExistence type="predicted"/>
<dbReference type="EMBL" id="FOFT01000002">
    <property type="protein sequence ID" value="SEQ25990.1"/>
    <property type="molecule type" value="Genomic_DNA"/>
</dbReference>
<organism evidence="1 2">
    <name type="scientific">Lentzea flaviverrucosa</name>
    <dbReference type="NCBI Taxonomy" id="200379"/>
    <lineage>
        <taxon>Bacteria</taxon>
        <taxon>Bacillati</taxon>
        <taxon>Actinomycetota</taxon>
        <taxon>Actinomycetes</taxon>
        <taxon>Pseudonocardiales</taxon>
        <taxon>Pseudonocardiaceae</taxon>
        <taxon>Lentzea</taxon>
    </lineage>
</organism>
<sequence length="325" mass="35558">MGEWTGMSLWTCARARREEQPVVEVGERLTLWSPADETRPDHWTPVTLLGDGRQQDFGVVRVTVRVEDPSDDAVLAPGGVLNVERRLLVAPSKLDQVQTIVEFDRAAGHLVSGSRYMLYVPDGGWAFDLHCPVHWIIHTDPQNVCTGSPVPRMPLAGDAVRLGAPWGGEPAGAIGVIGGSVGRRLRYAQITFNASTFRDDSVVSCSGGPGTIGTDVAELVATEERLTIGCWEWRYGWSGAGMGLDYRLEGPGVAVESVHTVVTSRLVRSDRSCRRSDFVLHKNTVTRRHDLDSILPGPRSRLTRTAVRLACDRSALVSTARRRSI</sequence>
<protein>
    <submittedName>
        <fullName evidence="1">Uncharacterized protein</fullName>
    </submittedName>
</protein>
<keyword evidence="2" id="KW-1185">Reference proteome</keyword>
<name>A0A1H9EJS7_9PSEU</name>
<gene>
    <name evidence="1" type="ORF">SAMN05216195_1024</name>
</gene>
<evidence type="ECO:0000313" key="2">
    <source>
        <dbReference type="Proteomes" id="UP000199028"/>
    </source>
</evidence>
<reference evidence="2" key="1">
    <citation type="submission" date="2016-10" db="EMBL/GenBank/DDBJ databases">
        <authorList>
            <person name="Varghese N."/>
            <person name="Submissions S."/>
        </authorList>
    </citation>
    <scope>NUCLEOTIDE SEQUENCE [LARGE SCALE GENOMIC DNA]</scope>
    <source>
        <strain evidence="2">CGMCC 4.578</strain>
    </source>
</reference>
<accession>A0A1H9EJS7</accession>
<dbReference type="Proteomes" id="UP000199028">
    <property type="component" value="Unassembled WGS sequence"/>
</dbReference>
<evidence type="ECO:0000313" key="1">
    <source>
        <dbReference type="EMBL" id="SEQ25990.1"/>
    </source>
</evidence>